<dbReference type="PROSITE" id="PS50011">
    <property type="entry name" value="PROTEIN_KINASE_DOM"/>
    <property type="match status" value="1"/>
</dbReference>
<keyword evidence="10" id="KW-0808">Transferase</keyword>
<dbReference type="InterPro" id="IPR036388">
    <property type="entry name" value="WH-like_DNA-bd_sf"/>
</dbReference>
<organism evidence="10 11">
    <name type="scientific">Streptomyces guryensis</name>
    <dbReference type="NCBI Taxonomy" id="2886947"/>
    <lineage>
        <taxon>Bacteria</taxon>
        <taxon>Bacillati</taxon>
        <taxon>Actinomycetota</taxon>
        <taxon>Actinomycetes</taxon>
        <taxon>Kitasatosporales</taxon>
        <taxon>Streptomycetaceae</taxon>
        <taxon>Streptomyces</taxon>
    </lineage>
</organism>
<evidence type="ECO:0000256" key="6">
    <source>
        <dbReference type="PROSITE-ProRule" id="PRU01091"/>
    </source>
</evidence>
<keyword evidence="10" id="KW-0418">Kinase</keyword>
<keyword evidence="5" id="KW-0804">Transcription</keyword>
<dbReference type="Gene3D" id="3.30.200.20">
    <property type="entry name" value="Phosphorylase Kinase, domain 1"/>
    <property type="match status" value="1"/>
</dbReference>
<evidence type="ECO:0000256" key="3">
    <source>
        <dbReference type="ARBA" id="ARBA00023015"/>
    </source>
</evidence>
<dbReference type="InterPro" id="IPR001245">
    <property type="entry name" value="Ser-Thr/Tyr_kinase_cat_dom"/>
</dbReference>
<dbReference type="InterPro" id="IPR016032">
    <property type="entry name" value="Sig_transdc_resp-reg_C-effctor"/>
</dbReference>
<feature type="domain" description="OmpR/PhoB-type" evidence="9">
    <location>
        <begin position="753"/>
        <end position="851"/>
    </location>
</feature>
<dbReference type="PANTHER" id="PTHR35807">
    <property type="entry name" value="TRANSCRIPTIONAL REGULATOR REDD-RELATED"/>
    <property type="match status" value="1"/>
</dbReference>
<dbReference type="Gene3D" id="1.25.40.10">
    <property type="entry name" value="Tetratricopeptide repeat domain"/>
    <property type="match status" value="1"/>
</dbReference>
<evidence type="ECO:0000256" key="5">
    <source>
        <dbReference type="ARBA" id="ARBA00023163"/>
    </source>
</evidence>
<protein>
    <submittedName>
        <fullName evidence="10">Protein kinase</fullName>
    </submittedName>
</protein>
<reference evidence="10" key="1">
    <citation type="submission" date="2021-12" db="EMBL/GenBank/DDBJ databases">
        <authorList>
            <person name="Lee J.-H."/>
            <person name="Kim S.-B."/>
        </authorList>
    </citation>
    <scope>NUCLEOTIDE SEQUENCE</scope>
    <source>
        <strain evidence="10">NR30</strain>
    </source>
</reference>
<dbReference type="SUPFAM" id="SSF48452">
    <property type="entry name" value="TPR-like"/>
    <property type="match status" value="1"/>
</dbReference>
<dbReference type="RefSeq" id="WP_232646499.1">
    <property type="nucleotide sequence ID" value="NZ_JAJSBI010000001.1"/>
</dbReference>
<proteinExistence type="inferred from homology"/>
<dbReference type="InterPro" id="IPR005158">
    <property type="entry name" value="BTAD"/>
</dbReference>
<name>A0A9Q3VIZ3_9ACTN</name>
<dbReference type="Proteomes" id="UP001108029">
    <property type="component" value="Unassembled WGS sequence"/>
</dbReference>
<dbReference type="InterPro" id="IPR000719">
    <property type="entry name" value="Prot_kinase_dom"/>
</dbReference>
<dbReference type="InterPro" id="IPR011009">
    <property type="entry name" value="Kinase-like_dom_sf"/>
</dbReference>
<dbReference type="EMBL" id="JAJSBI010000001">
    <property type="protein sequence ID" value="MCD9872552.1"/>
    <property type="molecule type" value="Genomic_DNA"/>
</dbReference>
<feature type="compositionally biased region" description="Pro residues" evidence="7">
    <location>
        <begin position="50"/>
        <end position="61"/>
    </location>
</feature>
<evidence type="ECO:0000256" key="7">
    <source>
        <dbReference type="SAM" id="MobiDB-lite"/>
    </source>
</evidence>
<evidence type="ECO:0000259" key="8">
    <source>
        <dbReference type="PROSITE" id="PS50011"/>
    </source>
</evidence>
<keyword evidence="2" id="KW-0902">Two-component regulatory system</keyword>
<accession>A0A9Q3VIZ3</accession>
<evidence type="ECO:0000256" key="1">
    <source>
        <dbReference type="ARBA" id="ARBA00005820"/>
    </source>
</evidence>
<keyword evidence="4 6" id="KW-0238">DNA-binding</keyword>
<comment type="caution">
    <text evidence="10">The sequence shown here is derived from an EMBL/GenBank/DDBJ whole genome shotgun (WGS) entry which is preliminary data.</text>
</comment>
<evidence type="ECO:0000313" key="11">
    <source>
        <dbReference type="Proteomes" id="UP001108029"/>
    </source>
</evidence>
<dbReference type="PROSITE" id="PS51755">
    <property type="entry name" value="OMPR_PHOB"/>
    <property type="match status" value="1"/>
</dbReference>
<dbReference type="Pfam" id="PF03704">
    <property type="entry name" value="BTAD"/>
    <property type="match status" value="1"/>
</dbReference>
<dbReference type="Pfam" id="PF07714">
    <property type="entry name" value="PK_Tyr_Ser-Thr"/>
    <property type="match status" value="1"/>
</dbReference>
<dbReference type="SMART" id="SM00862">
    <property type="entry name" value="Trans_reg_C"/>
    <property type="match status" value="1"/>
</dbReference>
<gene>
    <name evidence="10" type="ORF">LJ657_02485</name>
</gene>
<feature type="domain" description="Protein kinase" evidence="8">
    <location>
        <begin position="530"/>
        <end position="824"/>
    </location>
</feature>
<dbReference type="Gene3D" id="1.10.10.10">
    <property type="entry name" value="Winged helix-like DNA-binding domain superfamily/Winged helix DNA-binding domain"/>
    <property type="match status" value="1"/>
</dbReference>
<dbReference type="InterPro" id="IPR047738">
    <property type="entry name" value="SAV_2336-like_N"/>
</dbReference>
<dbReference type="GO" id="GO:0000160">
    <property type="term" value="P:phosphorelay signal transduction system"/>
    <property type="evidence" value="ECO:0007669"/>
    <property type="project" value="UniProtKB-KW"/>
</dbReference>
<keyword evidence="11" id="KW-1185">Reference proteome</keyword>
<dbReference type="NCBIfam" id="NF041121">
    <property type="entry name" value="SAV_2336_NTERM"/>
    <property type="match status" value="1"/>
</dbReference>
<feature type="region of interest" description="Disordered" evidence="7">
    <location>
        <begin position="38"/>
        <end position="114"/>
    </location>
</feature>
<dbReference type="SUPFAM" id="SSF46894">
    <property type="entry name" value="C-terminal effector domain of the bipartite response regulators"/>
    <property type="match status" value="1"/>
</dbReference>
<dbReference type="InterPro" id="IPR011990">
    <property type="entry name" value="TPR-like_helical_dom_sf"/>
</dbReference>
<dbReference type="InterPro" id="IPR051677">
    <property type="entry name" value="AfsR-DnrI-RedD_regulator"/>
</dbReference>
<keyword evidence="3" id="KW-0805">Transcription regulation</keyword>
<feature type="region of interest" description="Disordered" evidence="7">
    <location>
        <begin position="506"/>
        <end position="526"/>
    </location>
</feature>
<evidence type="ECO:0000256" key="2">
    <source>
        <dbReference type="ARBA" id="ARBA00023012"/>
    </source>
</evidence>
<dbReference type="SMART" id="SM00220">
    <property type="entry name" value="S_TKc"/>
    <property type="match status" value="1"/>
</dbReference>
<comment type="similarity">
    <text evidence="1">Belongs to the AfsR/DnrI/RedD regulatory family.</text>
</comment>
<dbReference type="GO" id="GO:0004672">
    <property type="term" value="F:protein kinase activity"/>
    <property type="evidence" value="ECO:0007669"/>
    <property type="project" value="InterPro"/>
</dbReference>
<dbReference type="GO" id="GO:0005524">
    <property type="term" value="F:ATP binding"/>
    <property type="evidence" value="ECO:0007669"/>
    <property type="project" value="InterPro"/>
</dbReference>
<feature type="region of interest" description="Disordered" evidence="7">
    <location>
        <begin position="997"/>
        <end position="1037"/>
    </location>
</feature>
<evidence type="ECO:0000256" key="4">
    <source>
        <dbReference type="ARBA" id="ARBA00023125"/>
    </source>
</evidence>
<dbReference type="PANTHER" id="PTHR35807:SF1">
    <property type="entry name" value="TRANSCRIPTIONAL REGULATOR REDD"/>
    <property type="match status" value="1"/>
</dbReference>
<dbReference type="Gene3D" id="1.10.510.10">
    <property type="entry name" value="Transferase(Phosphotransferase) domain 1"/>
    <property type="match status" value="1"/>
</dbReference>
<dbReference type="GO" id="GO:0003677">
    <property type="term" value="F:DNA binding"/>
    <property type="evidence" value="ECO:0007669"/>
    <property type="project" value="UniProtKB-UniRule"/>
</dbReference>
<sequence>MPSEPSGAPEPLARLADVLTQAAEGTRPTPLELAELLWLAAHMEPADESAPPPAPEPPAPDTGPTDTAEPPPPPRPHHHDPAPTPPSQPRRVPLHLPGPGPATKPHATLLAPAPPMLRHPLALQRSLRPLKRRIDAPVRLELDERATADRIARLGAAPEWWLPVMRPAQERWLRLNLVYDDGPTMPVWRPLVHELHTALAQSGIFRTVGLHHAGPDGTVHRHGGDAPADGRTVTLLVSDCMGPQWREGPAGSLWYGVLRRWARRMPLAVVQPLPEHLWADTALPTVPGRLSAPYPAAPTTALAFTPYDTTVQHEGDGAIALPVLEPGPEWLANWAALIATPGGTEHPASAALLTGPLPADADDRTDVARLSAEELVLRFRATASAEAVRLAGHLALGRPDLSVMRLVHATLEPRPRPQHLAEVILSGMLTTVPGPPGSYAFRPGVRDLLLRGLPRRARAGTSELLARIGKLIDDRAGSAPGEFQATAPAVDGTPRAVDAEAFATVSPDSARQLTGEGGRTPSSVPGRLGTRYRVVRRLGPTRSLWQAQDTEENRTVVLRLHEPITDPARSAAFLRDARLLRDLNQRNVVTVHDFGIEDGVPYVVMEHLDGLALNSLAAPNGYRLPAPLTVSLGWQLAQALGALHEAGFAHIGLDMTKVLLLPDGTAKLTLLPLERTTEQDEYSADLRTLGQLLFHLASGHPRGDGTPVAPDHLTGLPVQLRTHFASALDALLSGELDNQRGGLGRLQHPTLLSPLATAHARLHYALLGPPAVDRGEGRPLAIGSPQEQAMLCMLLLHHGRRVTRAELTEGIWGPKAPERADALLGTYASRLRNAVGPGVLATLSDGYAVHTSTDIVDVIHCQQLVAEAEKDRALGRVELAHRWVNEALGLWHGETALDGVPGPAAAAARTRLLQLRLGLYRTRAELDLDVGEFEMAATSLERLVGEYPSREDFRRLYLIALKGQGRIEEALEVYEEYRLSGGTNPELRLLGRELREEFGETPEDEPEPEYEPGPDQNTGFGLFAPDETPEGSFRPEDLPSLLYLDEESASPSSHLDVESAEASPAYGGFARYDLADGPQDRESLPALGRAVMRLITASGLEETRYRQREGEKGYAVSLDSGAARPLLVATMVRLADRLVELGGTRLQIAFRATGDEEPDEAAARHLLDTSGARGIIAVSAALRAELGEADGSTPALRPLTLDPAAGWYLLIHLPRTAYDGTPPPSPALGPYPLTATRPLPAPHGRTRNVVFALPGGEFSLARTPEAHSYYEVDLTIHHTGHQVSLPSHGGGAFAAFIELSWHVDDPVAFVRGAMTGIPERLLAHVTEEARRITRRHPLARAGAAQSAVRDALRHWPVPGLAVACSIRLTAPGDAPGTAR</sequence>
<dbReference type="GO" id="GO:0006355">
    <property type="term" value="P:regulation of DNA-templated transcription"/>
    <property type="evidence" value="ECO:0007669"/>
    <property type="project" value="InterPro"/>
</dbReference>
<evidence type="ECO:0000313" key="10">
    <source>
        <dbReference type="EMBL" id="MCD9872552.1"/>
    </source>
</evidence>
<evidence type="ECO:0000259" key="9">
    <source>
        <dbReference type="PROSITE" id="PS51755"/>
    </source>
</evidence>
<feature type="compositionally biased region" description="Acidic residues" evidence="7">
    <location>
        <begin position="999"/>
        <end position="1012"/>
    </location>
</feature>
<dbReference type="InterPro" id="IPR001867">
    <property type="entry name" value="OmpR/PhoB-type_DNA-bd"/>
</dbReference>
<feature type="DNA-binding region" description="OmpR/PhoB-type" evidence="6">
    <location>
        <begin position="753"/>
        <end position="851"/>
    </location>
</feature>
<dbReference type="SUPFAM" id="SSF56112">
    <property type="entry name" value="Protein kinase-like (PK-like)"/>
    <property type="match status" value="1"/>
</dbReference>
<dbReference type="SMART" id="SM01043">
    <property type="entry name" value="BTAD"/>
    <property type="match status" value="1"/>
</dbReference>